<organism evidence="10 11">
    <name type="scientific">Geotrichum candidum</name>
    <name type="common">Oospora lactis</name>
    <name type="synonym">Dipodascus geotrichum</name>
    <dbReference type="NCBI Taxonomy" id="1173061"/>
    <lineage>
        <taxon>Eukaryota</taxon>
        <taxon>Fungi</taxon>
        <taxon>Dikarya</taxon>
        <taxon>Ascomycota</taxon>
        <taxon>Saccharomycotina</taxon>
        <taxon>Dipodascomycetes</taxon>
        <taxon>Dipodascales</taxon>
        <taxon>Dipodascaceae</taxon>
        <taxon>Geotrichum</taxon>
    </lineage>
</organism>
<reference evidence="10" key="1">
    <citation type="submission" date="2014-03" db="EMBL/GenBank/DDBJ databases">
        <authorList>
            <person name="Casaregola S."/>
        </authorList>
    </citation>
    <scope>NUCLEOTIDE SEQUENCE [LARGE SCALE GENOMIC DNA]</scope>
    <source>
        <strain evidence="10">CLIB 918</strain>
    </source>
</reference>
<evidence type="ECO:0000256" key="2">
    <source>
        <dbReference type="ARBA" id="ARBA00006343"/>
    </source>
</evidence>
<feature type="domain" description="GINS subunit" evidence="8">
    <location>
        <begin position="78"/>
        <end position="175"/>
    </location>
</feature>
<sequence length="178" mass="20081">MPNNYYDIDDIVTDGQKIPSTFQLSVPNLGYLQGNIGQEVRANSKADLPLWLASSLATQDIPGLPDTAFIEISSPPEFSPKVLNALKTDPINVDVRLLSSVYFKLAERWLSLLDDPELLKILVETVKRRSMEIADMSNNPRGAQENSEFIFKLDETEMKLYKMTQEAVKDMKNWSVGK</sequence>
<gene>
    <name evidence="10" type="ORF">BN980_GECA19s01671g</name>
</gene>
<dbReference type="SUPFAM" id="SSF158573">
    <property type="entry name" value="GINS helical bundle-like"/>
    <property type="match status" value="1"/>
</dbReference>
<feature type="domain" description="DNA replication complex GINS protein PSF3 N-terminal" evidence="9">
    <location>
        <begin position="6"/>
        <end position="57"/>
    </location>
</feature>
<dbReference type="Gene3D" id="1.20.58.2050">
    <property type="match status" value="1"/>
</dbReference>
<dbReference type="OrthoDB" id="10251744at2759"/>
<accession>A0A0J9XIQ6</accession>
<dbReference type="Pfam" id="PF05916">
    <property type="entry name" value="Sld5"/>
    <property type="match status" value="1"/>
</dbReference>
<dbReference type="CDD" id="cd11713">
    <property type="entry name" value="GINS_A_psf3"/>
    <property type="match status" value="1"/>
</dbReference>
<dbReference type="PANTHER" id="PTHR22768:SF0">
    <property type="entry name" value="DNA REPLICATION COMPLEX GINS PROTEIN PSF3"/>
    <property type="match status" value="1"/>
</dbReference>
<evidence type="ECO:0000259" key="9">
    <source>
        <dbReference type="Pfam" id="PF22466"/>
    </source>
</evidence>
<proteinExistence type="inferred from homology"/>
<dbReference type="CDD" id="cd21693">
    <property type="entry name" value="GINS_B_Psf3"/>
    <property type="match status" value="1"/>
</dbReference>
<dbReference type="STRING" id="1173061.A0A0J9XIQ6"/>
<keyword evidence="11" id="KW-1185">Reference proteome</keyword>
<dbReference type="Pfam" id="PF22466">
    <property type="entry name" value="PSF3_N"/>
    <property type="match status" value="1"/>
</dbReference>
<evidence type="ECO:0000256" key="3">
    <source>
        <dbReference type="ARBA" id="ARBA00011352"/>
    </source>
</evidence>
<dbReference type="EMBL" id="CCBN010000019">
    <property type="protein sequence ID" value="CDO57215.1"/>
    <property type="molecule type" value="Genomic_DNA"/>
</dbReference>
<comment type="subunit">
    <text evidence="3">Component of the GINS complex which is a heterotetramer of SLD5, PSF1, PSF2 and PSF3.</text>
</comment>
<dbReference type="SUPFAM" id="SSF160059">
    <property type="entry name" value="PriA/YqbF domain"/>
    <property type="match status" value="1"/>
</dbReference>
<evidence type="ECO:0000256" key="7">
    <source>
        <dbReference type="RuleBase" id="RU367161"/>
    </source>
</evidence>
<comment type="function">
    <text evidence="7">The GINS complex plays an essential role in the initiation of DNA replication.</text>
</comment>
<name>A0A0J9XIQ6_GEOCN</name>
<dbReference type="GO" id="GO:1902975">
    <property type="term" value="P:mitotic DNA replication initiation"/>
    <property type="evidence" value="ECO:0007669"/>
    <property type="project" value="TreeGrafter"/>
</dbReference>
<dbReference type="PANTHER" id="PTHR22768">
    <property type="entry name" value="DNA REPLICATION COMPLEX GINS PROTEIN PSF3"/>
    <property type="match status" value="1"/>
</dbReference>
<evidence type="ECO:0000256" key="6">
    <source>
        <dbReference type="ARBA" id="ARBA00023242"/>
    </source>
</evidence>
<evidence type="ECO:0000313" key="11">
    <source>
        <dbReference type="Proteomes" id="UP000242525"/>
    </source>
</evidence>
<evidence type="ECO:0000256" key="4">
    <source>
        <dbReference type="ARBA" id="ARBA00015140"/>
    </source>
</evidence>
<evidence type="ECO:0000256" key="5">
    <source>
        <dbReference type="ARBA" id="ARBA00022705"/>
    </source>
</evidence>
<comment type="subcellular location">
    <subcellularLocation>
        <location evidence="1 7">Nucleus</location>
    </subcellularLocation>
</comment>
<dbReference type="InterPro" id="IPR055221">
    <property type="entry name" value="PSF3_N"/>
</dbReference>
<dbReference type="InterPro" id="IPR036224">
    <property type="entry name" value="GINS_bundle-like_dom_sf"/>
</dbReference>
<dbReference type="AlphaFoldDB" id="A0A0J9XIQ6"/>
<dbReference type="InterPro" id="IPR021151">
    <property type="entry name" value="GINS_A"/>
</dbReference>
<evidence type="ECO:0000313" key="10">
    <source>
        <dbReference type="EMBL" id="CDO57215.1"/>
    </source>
</evidence>
<dbReference type="GO" id="GO:0000811">
    <property type="term" value="C:GINS complex"/>
    <property type="evidence" value="ECO:0007669"/>
    <property type="project" value="UniProtKB-UniRule"/>
</dbReference>
<protein>
    <recommendedName>
        <fullName evidence="4 7">DNA replication complex GINS protein PSF3</fullName>
    </recommendedName>
</protein>
<dbReference type="InterPro" id="IPR010492">
    <property type="entry name" value="GINS_Psf3"/>
</dbReference>
<keyword evidence="6 7" id="KW-0539">Nucleus</keyword>
<evidence type="ECO:0000259" key="8">
    <source>
        <dbReference type="Pfam" id="PF05916"/>
    </source>
</evidence>
<dbReference type="InterPro" id="IPR038437">
    <property type="entry name" value="GINS_Psf3_sf"/>
</dbReference>
<comment type="similarity">
    <text evidence="2 7">Belongs to the GINS3/PSF3 family.</text>
</comment>
<comment type="caution">
    <text evidence="10">The sequence shown here is derived from an EMBL/GenBank/DDBJ whole genome shotgun (WGS) entry which is preliminary data.</text>
</comment>
<dbReference type="Proteomes" id="UP000242525">
    <property type="component" value="Unassembled WGS sequence"/>
</dbReference>
<keyword evidence="5 7" id="KW-0235">DNA replication</keyword>
<evidence type="ECO:0000256" key="1">
    <source>
        <dbReference type="ARBA" id="ARBA00004123"/>
    </source>
</evidence>